<evidence type="ECO:0000256" key="1">
    <source>
        <dbReference type="ARBA" id="ARBA00022737"/>
    </source>
</evidence>
<feature type="compositionally biased region" description="Basic and acidic residues" evidence="2">
    <location>
        <begin position="129"/>
        <end position="146"/>
    </location>
</feature>
<proteinExistence type="predicted"/>
<feature type="compositionally biased region" description="Polar residues" evidence="2">
    <location>
        <begin position="170"/>
        <end position="179"/>
    </location>
</feature>
<dbReference type="InterPro" id="IPR011993">
    <property type="entry name" value="PH-like_dom_sf"/>
</dbReference>
<dbReference type="Pfam" id="PF00169">
    <property type="entry name" value="PH"/>
    <property type="match status" value="1"/>
</dbReference>
<dbReference type="OrthoDB" id="6285196at2759"/>
<feature type="compositionally biased region" description="Basic and acidic residues" evidence="2">
    <location>
        <begin position="44"/>
        <end position="77"/>
    </location>
</feature>
<reference evidence="4 5" key="1">
    <citation type="submission" date="2019-05" db="EMBL/GenBank/DDBJ databases">
        <title>Another draft genome of Portunus trituberculatus and its Hox gene families provides insights of decapod evolution.</title>
        <authorList>
            <person name="Jeong J.-H."/>
            <person name="Song I."/>
            <person name="Kim S."/>
            <person name="Choi T."/>
            <person name="Kim D."/>
            <person name="Ryu S."/>
            <person name="Kim W."/>
        </authorList>
    </citation>
    <scope>NUCLEOTIDE SEQUENCE [LARGE SCALE GENOMIC DNA]</scope>
    <source>
        <tissue evidence="4">Muscle</tissue>
    </source>
</reference>
<name>A0A5B7D8U0_PORTR</name>
<feature type="region of interest" description="Disordered" evidence="2">
    <location>
        <begin position="551"/>
        <end position="583"/>
    </location>
</feature>
<dbReference type="Gene3D" id="2.30.29.30">
    <property type="entry name" value="Pleckstrin-homology domain (PH domain)/Phosphotyrosine-binding domain (PTB)"/>
    <property type="match status" value="2"/>
</dbReference>
<feature type="region of interest" description="Disordered" evidence="2">
    <location>
        <begin position="41"/>
        <end position="292"/>
    </location>
</feature>
<dbReference type="Proteomes" id="UP000324222">
    <property type="component" value="Unassembled WGS sequence"/>
</dbReference>
<gene>
    <name evidence="4" type="ORF">E2C01_010603</name>
</gene>
<organism evidence="4 5">
    <name type="scientific">Portunus trituberculatus</name>
    <name type="common">Swimming crab</name>
    <name type="synonym">Neptunus trituberculatus</name>
    <dbReference type="NCBI Taxonomy" id="210409"/>
    <lineage>
        <taxon>Eukaryota</taxon>
        <taxon>Metazoa</taxon>
        <taxon>Ecdysozoa</taxon>
        <taxon>Arthropoda</taxon>
        <taxon>Crustacea</taxon>
        <taxon>Multicrustacea</taxon>
        <taxon>Malacostraca</taxon>
        <taxon>Eumalacostraca</taxon>
        <taxon>Eucarida</taxon>
        <taxon>Decapoda</taxon>
        <taxon>Pleocyemata</taxon>
        <taxon>Brachyura</taxon>
        <taxon>Eubrachyura</taxon>
        <taxon>Portunoidea</taxon>
        <taxon>Portunidae</taxon>
        <taxon>Portuninae</taxon>
        <taxon>Portunus</taxon>
    </lineage>
</organism>
<dbReference type="EMBL" id="VSRR010000618">
    <property type="protein sequence ID" value="MPC17738.1"/>
    <property type="molecule type" value="Genomic_DNA"/>
</dbReference>
<evidence type="ECO:0000313" key="5">
    <source>
        <dbReference type="Proteomes" id="UP000324222"/>
    </source>
</evidence>
<keyword evidence="1" id="KW-0677">Repeat</keyword>
<feature type="compositionally biased region" description="Acidic residues" evidence="2">
    <location>
        <begin position="556"/>
        <end position="567"/>
    </location>
</feature>
<dbReference type="PANTHER" id="PTHR22903">
    <property type="entry name" value="PLEKHH PROTEIN"/>
    <property type="match status" value="1"/>
</dbReference>
<dbReference type="PANTHER" id="PTHR22903:SF8">
    <property type="entry name" value="MAX-1A"/>
    <property type="match status" value="1"/>
</dbReference>
<accession>A0A5B7D8U0</accession>
<evidence type="ECO:0000259" key="3">
    <source>
        <dbReference type="PROSITE" id="PS50003"/>
    </source>
</evidence>
<feature type="compositionally biased region" description="Polar residues" evidence="2">
    <location>
        <begin position="349"/>
        <end position="365"/>
    </location>
</feature>
<feature type="region of interest" description="Disordered" evidence="2">
    <location>
        <begin position="598"/>
        <end position="620"/>
    </location>
</feature>
<feature type="compositionally biased region" description="Basic and acidic residues" evidence="2">
    <location>
        <begin position="238"/>
        <end position="259"/>
    </location>
</feature>
<sequence>MLLLQSCVTPQLEDQNAHLREQNAKCNVQLELLRGRLAHLSTMHTERDRDTEDSSRGSYEGDRPDSDESLPDGRNEADYIPSRPATLGRDRRSKSRSPAGLRRASSSDTDANYGEIRFKSRHNGPPRTNLERRRYDEDKRTRDSRVDSGSVDLETPQSLSPKSPLEVMLNSLTQSTGSLPRSRGDSPRKPVPQPRTKHLKKGGSVPTYVTKSADSLDLELDSYDNTESTDSSQLARSGDSHLSDEGRRSRAKDELHDYSEIYTPSRDQTAWPAETEANGEKPPTPPLHRFPSWESRIYQDSDDYADYAIPPDAMPDSIPDSVPSLRLPDTSFESGVSDDYAIPPDARSDSGSLESTMAPTISARTSCVETTTNTLTSSHIGTVSPRRESSLEKMGYLTKLGGKLKTWKKRYFVLKDGTLTYWKSQSDIHRKPAGQITLNEVCRVTRSEGAHTFEVNTGKKTYYLTADNTALVEDWVRVLQNVLRRNATKLLLSKEDNKPTLQGWLTKVKHGHARRCWCVLIGKMFIYFKSPNDQNPISQINMRDARVEEVEKVSDSEGEEAADDDTPREDLTIGIFPSHQGPTYLIMPNKQEKRCSHFSVPGPYTAQGSSSPECSLPPPL</sequence>
<dbReference type="AlphaFoldDB" id="A0A5B7D8U0"/>
<feature type="domain" description="PH" evidence="3">
    <location>
        <begin position="390"/>
        <end position="484"/>
    </location>
</feature>
<dbReference type="FunFam" id="2.30.29.30:FF:000286">
    <property type="entry name" value="PH-protein kinase domain containing protein"/>
    <property type="match status" value="1"/>
</dbReference>
<feature type="region of interest" description="Disordered" evidence="2">
    <location>
        <begin position="305"/>
        <end position="365"/>
    </location>
</feature>
<dbReference type="InterPro" id="IPR001849">
    <property type="entry name" value="PH_domain"/>
</dbReference>
<evidence type="ECO:0000256" key="2">
    <source>
        <dbReference type="SAM" id="MobiDB-lite"/>
    </source>
</evidence>
<feature type="compositionally biased region" description="Polar residues" evidence="2">
    <location>
        <begin position="225"/>
        <end position="235"/>
    </location>
</feature>
<dbReference type="CDD" id="cd13282">
    <property type="entry name" value="PH1_PLEKHH1_PLEKHH2"/>
    <property type="match status" value="1"/>
</dbReference>
<dbReference type="SUPFAM" id="SSF50729">
    <property type="entry name" value="PH domain-like"/>
    <property type="match status" value="2"/>
</dbReference>
<keyword evidence="5" id="KW-1185">Reference proteome</keyword>
<evidence type="ECO:0000313" key="4">
    <source>
        <dbReference type="EMBL" id="MPC17738.1"/>
    </source>
</evidence>
<protein>
    <recommendedName>
        <fullName evidence="3">PH domain-containing protein</fullName>
    </recommendedName>
</protein>
<comment type="caution">
    <text evidence="4">The sequence shown here is derived from an EMBL/GenBank/DDBJ whole genome shotgun (WGS) entry which is preliminary data.</text>
</comment>
<feature type="compositionally biased region" description="Low complexity" evidence="2">
    <location>
        <begin position="306"/>
        <end position="316"/>
    </location>
</feature>
<dbReference type="SMART" id="SM00233">
    <property type="entry name" value="PH"/>
    <property type="match status" value="2"/>
</dbReference>
<dbReference type="PROSITE" id="PS50003">
    <property type="entry name" value="PH_DOMAIN"/>
    <property type="match status" value="1"/>
</dbReference>